<evidence type="ECO:0000313" key="2">
    <source>
        <dbReference type="EMBL" id="NKX90651.1"/>
    </source>
</evidence>
<dbReference type="GO" id="GO:0016787">
    <property type="term" value="F:hydrolase activity"/>
    <property type="evidence" value="ECO:0007669"/>
    <property type="project" value="UniProtKB-KW"/>
</dbReference>
<name>A0A846WBJ8_9NOCA</name>
<gene>
    <name evidence="2" type="ORF">HGA10_25520</name>
</gene>
<accession>A0A846WBJ8</accession>
<keyword evidence="2" id="KW-0378">Hydrolase</keyword>
<keyword evidence="3" id="KW-1185">Reference proteome</keyword>
<sequence>MEYSSYVKFLPVRYREKVVEPESTWWEWRGRRVHVARAERGDAAVRVLALHGAGGHAGLVWPLLGIAAGEGVSVAALDLPLYGDTVEPKPTSVRYRDWVELVSDFVCAETESDSRPLVLFGASVGGMLAYEVAARTGRVAHVVATCLLDPADPAARRAAARWKALGALPRGVLSGAGRVASGVRLPIRWMVDMANMSLDPALSRHCGSDPRGGGVWIPVGFLTDFLLFEHTPPQDYQGSPVTLVHPAADRWTPPELSVRFLDRIAADTRAVLLEGCGHFPIEEPGLTQLADTVREVIDSVRPL</sequence>
<proteinExistence type="predicted"/>
<dbReference type="RefSeq" id="WP_067641403.1">
    <property type="nucleotide sequence ID" value="NZ_JAAXOM010000007.1"/>
</dbReference>
<feature type="domain" description="AB hydrolase-1" evidence="1">
    <location>
        <begin position="47"/>
        <end position="284"/>
    </location>
</feature>
<dbReference type="InterPro" id="IPR000073">
    <property type="entry name" value="AB_hydrolase_1"/>
</dbReference>
<protein>
    <submittedName>
        <fullName evidence="2">Alpha/beta hydrolase</fullName>
    </submittedName>
</protein>
<reference evidence="2 3" key="1">
    <citation type="submission" date="2020-04" db="EMBL/GenBank/DDBJ databases">
        <title>MicrobeNet Type strains.</title>
        <authorList>
            <person name="Nicholson A.C."/>
        </authorList>
    </citation>
    <scope>NUCLEOTIDE SEQUENCE [LARGE SCALE GENOMIC DNA]</scope>
    <source>
        <strain evidence="2 3">DSM 44960</strain>
    </source>
</reference>
<organism evidence="2 3">
    <name type="scientific">Nocardia coubleae</name>
    <dbReference type="NCBI Taxonomy" id="356147"/>
    <lineage>
        <taxon>Bacteria</taxon>
        <taxon>Bacillati</taxon>
        <taxon>Actinomycetota</taxon>
        <taxon>Actinomycetes</taxon>
        <taxon>Mycobacteriales</taxon>
        <taxon>Nocardiaceae</taxon>
        <taxon>Nocardia</taxon>
    </lineage>
</organism>
<dbReference type="Gene3D" id="3.40.50.1820">
    <property type="entry name" value="alpha/beta hydrolase"/>
    <property type="match status" value="1"/>
</dbReference>
<dbReference type="AlphaFoldDB" id="A0A846WBJ8"/>
<dbReference type="PANTHER" id="PTHR46438">
    <property type="entry name" value="ALPHA/BETA-HYDROLASES SUPERFAMILY PROTEIN"/>
    <property type="match status" value="1"/>
</dbReference>
<evidence type="ECO:0000313" key="3">
    <source>
        <dbReference type="Proteomes" id="UP000572007"/>
    </source>
</evidence>
<dbReference type="Proteomes" id="UP000572007">
    <property type="component" value="Unassembled WGS sequence"/>
</dbReference>
<dbReference type="Pfam" id="PF12697">
    <property type="entry name" value="Abhydrolase_6"/>
    <property type="match status" value="1"/>
</dbReference>
<dbReference type="SUPFAM" id="SSF53474">
    <property type="entry name" value="alpha/beta-Hydrolases"/>
    <property type="match status" value="1"/>
</dbReference>
<evidence type="ECO:0000259" key="1">
    <source>
        <dbReference type="Pfam" id="PF12697"/>
    </source>
</evidence>
<dbReference type="EMBL" id="JAAXOM010000007">
    <property type="protein sequence ID" value="NKX90651.1"/>
    <property type="molecule type" value="Genomic_DNA"/>
</dbReference>
<comment type="caution">
    <text evidence="2">The sequence shown here is derived from an EMBL/GenBank/DDBJ whole genome shotgun (WGS) entry which is preliminary data.</text>
</comment>
<dbReference type="InterPro" id="IPR029058">
    <property type="entry name" value="AB_hydrolase_fold"/>
</dbReference>